<accession>A0A8H4BDF7</accession>
<dbReference type="EMBL" id="JAAECE010000006">
    <property type="protein sequence ID" value="KAF1800219.1"/>
    <property type="molecule type" value="Genomic_DNA"/>
</dbReference>
<evidence type="ECO:0000313" key="2">
    <source>
        <dbReference type="EMBL" id="KAF1800219.1"/>
    </source>
</evidence>
<organism evidence="2 3">
    <name type="scientific">Mucor circinelloides f. lusitanicus</name>
    <name type="common">Mucor racemosus var. lusitanicus</name>
    <dbReference type="NCBI Taxonomy" id="29924"/>
    <lineage>
        <taxon>Eukaryota</taxon>
        <taxon>Fungi</taxon>
        <taxon>Fungi incertae sedis</taxon>
        <taxon>Mucoromycota</taxon>
        <taxon>Mucoromycotina</taxon>
        <taxon>Mucoromycetes</taxon>
        <taxon>Mucorales</taxon>
        <taxon>Mucorineae</taxon>
        <taxon>Mucoraceae</taxon>
        <taxon>Mucor</taxon>
    </lineage>
</organism>
<dbReference type="InterPro" id="IPR026960">
    <property type="entry name" value="RVT-Znf"/>
</dbReference>
<reference evidence="2 3" key="1">
    <citation type="submission" date="2019-09" db="EMBL/GenBank/DDBJ databases">
        <authorList>
            <consortium name="DOE Joint Genome Institute"/>
            <person name="Mondo S.J."/>
            <person name="Navarro-Mendoza M.I."/>
            <person name="Perez-Arques C."/>
            <person name="Panchal S."/>
            <person name="Nicolas F.E."/>
            <person name="Ganguly P."/>
            <person name="Pangilinan J."/>
            <person name="Grigoriev I."/>
            <person name="Heitman J."/>
            <person name="Sanya K."/>
            <person name="Garre V."/>
        </authorList>
    </citation>
    <scope>NUCLEOTIDE SEQUENCE [LARGE SCALE GENOMIC DNA]</scope>
    <source>
        <strain evidence="2 3">MU402</strain>
    </source>
</reference>
<proteinExistence type="predicted"/>
<sequence length="167" mass="19996">LSPSKWKTFWSLRIPLNARSTWNRVLHDKITTRELLQDRLKDPSHPFCPICKSSTETIEHFLFSCPIKPAFWTTAFRLYMPPSINQNSYSNFRKFLLLEQPIYCQQHTLFPSLSVPQIFACMLQQTVWYFHYQHHFHRTPFLPNILLSHLRKLLLTLDSEEHLDQIL</sequence>
<gene>
    <name evidence="2" type="ORF">FB192DRAFT_1286358</name>
</gene>
<feature type="non-terminal residue" evidence="2">
    <location>
        <position position="1"/>
    </location>
</feature>
<comment type="caution">
    <text evidence="2">The sequence shown here is derived from an EMBL/GenBank/DDBJ whole genome shotgun (WGS) entry which is preliminary data.</text>
</comment>
<name>A0A8H4BDF7_MUCCL</name>
<dbReference type="AlphaFoldDB" id="A0A8H4BDF7"/>
<dbReference type="Proteomes" id="UP000469890">
    <property type="component" value="Unassembled WGS sequence"/>
</dbReference>
<evidence type="ECO:0000259" key="1">
    <source>
        <dbReference type="Pfam" id="PF13966"/>
    </source>
</evidence>
<dbReference type="Pfam" id="PF13966">
    <property type="entry name" value="zf-RVT"/>
    <property type="match status" value="1"/>
</dbReference>
<protein>
    <recommendedName>
        <fullName evidence="1">Reverse transcriptase zinc-binding domain-containing protein</fullName>
    </recommendedName>
</protein>
<evidence type="ECO:0000313" key="3">
    <source>
        <dbReference type="Proteomes" id="UP000469890"/>
    </source>
</evidence>
<feature type="domain" description="Reverse transcriptase zinc-binding" evidence="1">
    <location>
        <begin position="5"/>
        <end position="72"/>
    </location>
</feature>